<sequence>MESNSAASSVLVTPLAVDDVFRHRTVPEVQELLRQLQLQQANDVEELRSLLGVRYLSFLEGLPEINRMQQSAEEALEDARAFGAGLRRLANALGSAAAEVGEQHSREHQQLRVEEELSLQNSTPLDDFLFSCEVDASPPVGYPLPHPDQRNEPASSFRVYSCVREEQRALQGRVDSLQYLQQQLLLLPSRVWEAARCQKFLGALRLIYIEGTEQAAAARAAVRELQQQHQQGLIPAQQSLKRQLSGCWALAQQASRMLPSLIASLRALALRQLACPELSLPVVADAAAAATLIYLLENRRDVGETCQEARKVLSESAARWLLGVFFSARAQALESIMAKKEDGKAGAMPSPAPADREGSDADRRSDTIRPAVDAAESMLVAFSASLEAAFFLFSPETAKSLVPGTAIMSREDMPATCGVADTFAAMRAAEGAFDDANVVDSPDISWALRALSGVFGVFAVQPCCQNGNEREWGCPCCCGSNSALCPRARVASFVEQWSASLRVQLCCLPAEDPRRSLRDIRVFWLMLMEKLKRRGTRWQLPEAPLFLVGEAPLSHSPISSTSPREHDWALCDRPLCPSVLKLLNALGASCSNTCISISERCVRALPLLSCSTLHDEVKDERSQNVFEKGLWHHLVDMAELCGGAEDSQDRRAALPLRAAIAASFLQSLEECTAPLAGRASAAVATTVDSRSSDGYTQVKDTCSALIVDARRVEWLFLAYREADTPTNNDPSGDACRRKLASFLADWISSGSHPQGVPEGRSASPNNGGRADEGECSDVVQAIAAARTAAHSLLPTLCFSSFIGYAVGFWPFVRNLVGELQKSWQWHRKVSATVAFEGAGSAGASAVDISGGAMSFLLELNRHLSSVSRSVRVERISDSPLLSFAMKAVAAQAVAEAASAAVAEIKDLDHQQRQEGENASSSSQSHLLQLLVDIELVAEALDESSPLQQAYGPSCGVGALPQALQMAIKAGLGGARCADPLRKAAEDGRQWLQPSFAKVLKRRLETGFTASNSLIWGLSLPSRSESGRIPSAPTSSRGTGSAFQLPLLEPRERLSLLPVAPLPAFEMFLRSSSYEKCDTAAQHKPAACNAKDEGEQQHAPKEAPKQLHRLRLDDAVDSVSRGLQSWLKRGSSDTDGSGLFPSRLGGSASSGASKGVTAVAAAGSGLAEAWAKQVGHVSALIGHHVESVQRASQAAGSVQRNGKQVSANVPASLAAE</sequence>
<feature type="region of interest" description="Disordered" evidence="1">
    <location>
        <begin position="749"/>
        <end position="772"/>
    </location>
</feature>
<feature type="compositionally biased region" description="Polar residues" evidence="1">
    <location>
        <begin position="1191"/>
        <end position="1208"/>
    </location>
</feature>
<feature type="compositionally biased region" description="Basic and acidic residues" evidence="1">
    <location>
        <begin position="1089"/>
        <end position="1103"/>
    </location>
</feature>
<dbReference type="OrthoDB" id="346453at2759"/>
<name>U6GVW0_EIMAC</name>
<dbReference type="RefSeq" id="XP_013247459.1">
    <property type="nucleotide sequence ID" value="XM_013392005.1"/>
</dbReference>
<feature type="compositionally biased region" description="Basic and acidic residues" evidence="1">
    <location>
        <begin position="354"/>
        <end position="364"/>
    </location>
</feature>
<accession>U6GVW0</accession>
<feature type="compositionally biased region" description="Low complexity" evidence="1">
    <location>
        <begin position="1141"/>
        <end position="1150"/>
    </location>
</feature>
<dbReference type="AlphaFoldDB" id="U6GVW0"/>
<proteinExistence type="predicted"/>
<organism evidence="2 3">
    <name type="scientific">Eimeria acervulina</name>
    <name type="common">Coccidian parasite</name>
    <dbReference type="NCBI Taxonomy" id="5801"/>
    <lineage>
        <taxon>Eukaryota</taxon>
        <taxon>Sar</taxon>
        <taxon>Alveolata</taxon>
        <taxon>Apicomplexa</taxon>
        <taxon>Conoidasida</taxon>
        <taxon>Coccidia</taxon>
        <taxon>Eucoccidiorida</taxon>
        <taxon>Eimeriorina</taxon>
        <taxon>Eimeriidae</taxon>
        <taxon>Eimeria</taxon>
    </lineage>
</organism>
<evidence type="ECO:0000313" key="3">
    <source>
        <dbReference type="Proteomes" id="UP000018050"/>
    </source>
</evidence>
<dbReference type="OMA" id="SGCWALA"/>
<feature type="region of interest" description="Disordered" evidence="1">
    <location>
        <begin position="1191"/>
        <end position="1215"/>
    </location>
</feature>
<dbReference type="VEuPathDB" id="ToxoDB:EAH_00008800"/>
<reference evidence="2" key="1">
    <citation type="submission" date="2013-10" db="EMBL/GenBank/DDBJ databases">
        <title>Genomic analysis of the causative agents of coccidiosis in chickens.</title>
        <authorList>
            <person name="Reid A.J."/>
            <person name="Blake D."/>
            <person name="Billington K."/>
            <person name="Browne H."/>
            <person name="Dunn M."/>
            <person name="Hung S."/>
            <person name="Kawahara F."/>
            <person name="Miranda-Saavedra D."/>
            <person name="Mourier T."/>
            <person name="Nagra H."/>
            <person name="Otto T.D."/>
            <person name="Rawlings N."/>
            <person name="Sanchez A."/>
            <person name="Sanders M."/>
            <person name="Subramaniam C."/>
            <person name="Tay Y."/>
            <person name="Dear P."/>
            <person name="Doerig C."/>
            <person name="Gruber A."/>
            <person name="Parkinson J."/>
            <person name="Shirley M."/>
            <person name="Wan K.L."/>
            <person name="Berriman M."/>
            <person name="Tomley F."/>
            <person name="Pain A."/>
        </authorList>
    </citation>
    <scope>NUCLEOTIDE SEQUENCE [LARGE SCALE GENOMIC DNA]</scope>
    <source>
        <strain evidence="2">Houghton</strain>
    </source>
</reference>
<evidence type="ECO:0000313" key="2">
    <source>
        <dbReference type="EMBL" id="CDI83418.1"/>
    </source>
</evidence>
<feature type="region of interest" description="Disordered" evidence="1">
    <location>
        <begin position="1084"/>
        <end position="1103"/>
    </location>
</feature>
<dbReference type="Proteomes" id="UP000018050">
    <property type="component" value="Unassembled WGS sequence"/>
</dbReference>
<gene>
    <name evidence="2" type="ORF">EAH_00008800</name>
</gene>
<evidence type="ECO:0000256" key="1">
    <source>
        <dbReference type="SAM" id="MobiDB-lite"/>
    </source>
</evidence>
<protein>
    <submittedName>
        <fullName evidence="2">Uncharacterized protein</fullName>
    </submittedName>
</protein>
<dbReference type="GeneID" id="25268950"/>
<dbReference type="EMBL" id="HG673411">
    <property type="protein sequence ID" value="CDI83418.1"/>
    <property type="molecule type" value="Genomic_DNA"/>
</dbReference>
<feature type="region of interest" description="Disordered" evidence="1">
    <location>
        <begin position="1126"/>
        <end position="1150"/>
    </location>
</feature>
<feature type="region of interest" description="Disordered" evidence="1">
    <location>
        <begin position="340"/>
        <end position="364"/>
    </location>
</feature>
<reference evidence="2" key="2">
    <citation type="submission" date="2013-10" db="EMBL/GenBank/DDBJ databases">
        <authorList>
            <person name="Aslett M."/>
        </authorList>
    </citation>
    <scope>NUCLEOTIDE SEQUENCE [LARGE SCALE GENOMIC DNA]</scope>
    <source>
        <strain evidence="2">Houghton</strain>
    </source>
</reference>
<keyword evidence="3" id="KW-1185">Reference proteome</keyword>